<sequence length="127" mass="14003">MVPLEQVTVPAQQRVHTYQEQEMPQFLPWEVVEQAGEDDAVGVVERGLADLALQDQQLVPQRQDLDLLAPVTHRQQAQEREDVGGSAVGQAQQHDSSSCRFFPVRVKTAGGRRVRPKVSDQGGHLGG</sequence>
<feature type="compositionally biased region" description="Polar residues" evidence="1">
    <location>
        <begin position="89"/>
        <end position="99"/>
    </location>
</feature>
<accession>A0AAU1UPJ7</accession>
<proteinExistence type="predicted"/>
<dbReference type="EMBL" id="CP108195">
    <property type="protein sequence ID" value="WTS19130.1"/>
    <property type="molecule type" value="Genomic_DNA"/>
</dbReference>
<evidence type="ECO:0000256" key="1">
    <source>
        <dbReference type="SAM" id="MobiDB-lite"/>
    </source>
</evidence>
<name>A0AAU1UPJ7_9ACTN</name>
<organism evidence="2">
    <name type="scientific">Streptomyces sp. NBC_00119</name>
    <dbReference type="NCBI Taxonomy" id="2975659"/>
    <lineage>
        <taxon>Bacteria</taxon>
        <taxon>Bacillati</taxon>
        <taxon>Actinomycetota</taxon>
        <taxon>Actinomycetes</taxon>
        <taxon>Kitasatosporales</taxon>
        <taxon>Streptomycetaceae</taxon>
        <taxon>Streptomyces</taxon>
    </lineage>
</organism>
<dbReference type="AlphaFoldDB" id="A0AAU1UPJ7"/>
<reference evidence="2" key="1">
    <citation type="submission" date="2022-10" db="EMBL/GenBank/DDBJ databases">
        <title>The complete genomes of actinobacterial strains from the NBC collection.</title>
        <authorList>
            <person name="Joergensen T.S."/>
            <person name="Alvarez Arevalo M."/>
            <person name="Sterndorff E.B."/>
            <person name="Faurdal D."/>
            <person name="Vuksanovic O."/>
            <person name="Mourched A.-S."/>
            <person name="Charusanti P."/>
            <person name="Shaw S."/>
            <person name="Blin K."/>
            <person name="Weber T."/>
        </authorList>
    </citation>
    <scope>NUCLEOTIDE SEQUENCE</scope>
    <source>
        <strain evidence="2">NBC_00119</strain>
    </source>
</reference>
<gene>
    <name evidence="2" type="ORF">OHU69_10600</name>
</gene>
<evidence type="ECO:0000313" key="2">
    <source>
        <dbReference type="EMBL" id="WTS19130.1"/>
    </source>
</evidence>
<protein>
    <submittedName>
        <fullName evidence="2">Uncharacterized protein</fullName>
    </submittedName>
</protein>
<feature type="region of interest" description="Disordered" evidence="1">
    <location>
        <begin position="73"/>
        <end position="101"/>
    </location>
</feature>